<dbReference type="EMBL" id="OU892289">
    <property type="protein sequence ID" value="CAG9763122.1"/>
    <property type="molecule type" value="Genomic_DNA"/>
</dbReference>
<evidence type="ECO:0000256" key="1">
    <source>
        <dbReference type="SAM" id="SignalP"/>
    </source>
</evidence>
<gene>
    <name evidence="2" type="ORF">CEUTPL_LOCUS3792</name>
</gene>
<organism evidence="2 3">
    <name type="scientific">Ceutorhynchus assimilis</name>
    <name type="common">cabbage seed weevil</name>
    <dbReference type="NCBI Taxonomy" id="467358"/>
    <lineage>
        <taxon>Eukaryota</taxon>
        <taxon>Metazoa</taxon>
        <taxon>Ecdysozoa</taxon>
        <taxon>Arthropoda</taxon>
        <taxon>Hexapoda</taxon>
        <taxon>Insecta</taxon>
        <taxon>Pterygota</taxon>
        <taxon>Neoptera</taxon>
        <taxon>Endopterygota</taxon>
        <taxon>Coleoptera</taxon>
        <taxon>Polyphaga</taxon>
        <taxon>Cucujiformia</taxon>
        <taxon>Curculionidae</taxon>
        <taxon>Ceutorhynchinae</taxon>
        <taxon>Ceutorhynchus</taxon>
    </lineage>
</organism>
<feature type="chain" id="PRO_5040384886" evidence="1">
    <location>
        <begin position="19"/>
        <end position="104"/>
    </location>
</feature>
<dbReference type="Proteomes" id="UP001152799">
    <property type="component" value="Chromosome 13"/>
</dbReference>
<reference evidence="2" key="1">
    <citation type="submission" date="2022-01" db="EMBL/GenBank/DDBJ databases">
        <authorList>
            <person name="King R."/>
        </authorList>
    </citation>
    <scope>NUCLEOTIDE SEQUENCE</scope>
</reference>
<evidence type="ECO:0000313" key="3">
    <source>
        <dbReference type="Proteomes" id="UP001152799"/>
    </source>
</evidence>
<proteinExistence type="predicted"/>
<dbReference type="OrthoDB" id="6760257at2759"/>
<sequence>MQLKLLLVFAFVALLSIGAPAPLNNNEKTIANYLRHDAEMLQELRQLGFDEHKLIKRQSEIDIDVNGAEEEGSDNKEPGFFDKAAKFVVELLQRFLKWINTENN</sequence>
<dbReference type="AlphaFoldDB" id="A0A9N9QL43"/>
<evidence type="ECO:0000313" key="2">
    <source>
        <dbReference type="EMBL" id="CAG9763122.1"/>
    </source>
</evidence>
<name>A0A9N9QL43_9CUCU</name>
<protein>
    <submittedName>
        <fullName evidence="2">Uncharacterized protein</fullName>
    </submittedName>
</protein>
<accession>A0A9N9QL43</accession>
<keyword evidence="1" id="KW-0732">Signal</keyword>
<feature type="signal peptide" evidence="1">
    <location>
        <begin position="1"/>
        <end position="18"/>
    </location>
</feature>
<keyword evidence="3" id="KW-1185">Reference proteome</keyword>